<keyword evidence="2" id="KW-1185">Reference proteome</keyword>
<feature type="non-terminal residue" evidence="1">
    <location>
        <position position="1"/>
    </location>
</feature>
<name>V8N776_OPHHA</name>
<proteinExistence type="predicted"/>
<dbReference type="EMBL" id="AZIM01008354">
    <property type="protein sequence ID" value="ETE57488.1"/>
    <property type="molecule type" value="Genomic_DNA"/>
</dbReference>
<protein>
    <submittedName>
        <fullName evidence="1">Uncharacterized protein</fullName>
    </submittedName>
</protein>
<dbReference type="AlphaFoldDB" id="V8N776"/>
<comment type="caution">
    <text evidence="1">The sequence shown here is derived from an EMBL/GenBank/DDBJ whole genome shotgun (WGS) entry which is preliminary data.</text>
</comment>
<reference evidence="1 2" key="1">
    <citation type="journal article" date="2013" name="Proc. Natl. Acad. Sci. U.S.A.">
        <title>The king cobra genome reveals dynamic gene evolution and adaptation in the snake venom system.</title>
        <authorList>
            <person name="Vonk F.J."/>
            <person name="Casewell N.R."/>
            <person name="Henkel C.V."/>
            <person name="Heimberg A.M."/>
            <person name="Jansen H.J."/>
            <person name="McCleary R.J."/>
            <person name="Kerkkamp H.M."/>
            <person name="Vos R.A."/>
            <person name="Guerreiro I."/>
            <person name="Calvete J.J."/>
            <person name="Wuster W."/>
            <person name="Woods A.E."/>
            <person name="Logan J.M."/>
            <person name="Harrison R.A."/>
            <person name="Castoe T.A."/>
            <person name="de Koning A.P."/>
            <person name="Pollock D.D."/>
            <person name="Yandell M."/>
            <person name="Calderon D."/>
            <person name="Renjifo C."/>
            <person name="Currier R.B."/>
            <person name="Salgado D."/>
            <person name="Pla D."/>
            <person name="Sanz L."/>
            <person name="Hyder A.S."/>
            <person name="Ribeiro J.M."/>
            <person name="Arntzen J.W."/>
            <person name="van den Thillart G.E."/>
            <person name="Boetzer M."/>
            <person name="Pirovano W."/>
            <person name="Dirks R.P."/>
            <person name="Spaink H.P."/>
            <person name="Duboule D."/>
            <person name="McGlinn E."/>
            <person name="Kini R.M."/>
            <person name="Richardson M.K."/>
        </authorList>
    </citation>
    <scope>NUCLEOTIDE SEQUENCE</scope>
    <source>
        <tissue evidence="1">Blood</tissue>
    </source>
</reference>
<dbReference type="Proteomes" id="UP000018936">
    <property type="component" value="Unassembled WGS sequence"/>
</dbReference>
<evidence type="ECO:0000313" key="2">
    <source>
        <dbReference type="Proteomes" id="UP000018936"/>
    </source>
</evidence>
<sequence length="130" mass="14548">MLFACKELCDAKNVAPFVGRNRREALPLRHLRGAVQPSGQPQDPYADPLRGKALQMLVKRFLIRLNKPLNLLGHTGELQRPPQVKEVKMADAMGAMGAGPFEMLERCRVWTALPCKRHRANEGNLPKLSV</sequence>
<evidence type="ECO:0000313" key="1">
    <source>
        <dbReference type="EMBL" id="ETE57488.1"/>
    </source>
</evidence>
<accession>V8N776</accession>
<gene>
    <name evidence="1" type="ORF">L345_16799</name>
</gene>
<organism evidence="1 2">
    <name type="scientific">Ophiophagus hannah</name>
    <name type="common">King cobra</name>
    <name type="synonym">Naja hannah</name>
    <dbReference type="NCBI Taxonomy" id="8665"/>
    <lineage>
        <taxon>Eukaryota</taxon>
        <taxon>Metazoa</taxon>
        <taxon>Chordata</taxon>
        <taxon>Craniata</taxon>
        <taxon>Vertebrata</taxon>
        <taxon>Euteleostomi</taxon>
        <taxon>Lepidosauria</taxon>
        <taxon>Squamata</taxon>
        <taxon>Bifurcata</taxon>
        <taxon>Unidentata</taxon>
        <taxon>Episquamata</taxon>
        <taxon>Toxicofera</taxon>
        <taxon>Serpentes</taxon>
        <taxon>Colubroidea</taxon>
        <taxon>Elapidae</taxon>
        <taxon>Elapinae</taxon>
        <taxon>Ophiophagus</taxon>
    </lineage>
</organism>